<dbReference type="RefSeq" id="WP_008210201.1">
    <property type="nucleotide sequence ID" value="NZ_FOSR01000001.1"/>
</dbReference>
<proteinExistence type="predicted"/>
<gene>
    <name evidence="2" type="ORF">SAMN05192579_101326</name>
</gene>
<dbReference type="AlphaFoldDB" id="A0A1I3Y4V4"/>
<protein>
    <submittedName>
        <fullName evidence="2">Uncharacterized protein</fullName>
    </submittedName>
</protein>
<name>A0A1I3Y4V4_9GAMM</name>
<keyword evidence="1" id="KW-0812">Transmembrane</keyword>
<sequence length="130" mass="13350">MNSQLTHSNNPSIPLDDAFVSAPINATPLVSLIAAVLITGFGLFALSHGASNMAPSQIDGIKVTNLAPVEVRPSADEMRAALLSVDARTGAAIMALPHTVEAGAGMLGAQLAMPYYSFGNTNNSTASIKE</sequence>
<dbReference type="Proteomes" id="UP000198725">
    <property type="component" value="Unassembled WGS sequence"/>
</dbReference>
<feature type="transmembrane region" description="Helical" evidence="1">
    <location>
        <begin position="20"/>
        <end position="46"/>
    </location>
</feature>
<keyword evidence="1" id="KW-1133">Transmembrane helix</keyword>
<evidence type="ECO:0000313" key="3">
    <source>
        <dbReference type="Proteomes" id="UP000198725"/>
    </source>
</evidence>
<reference evidence="3" key="1">
    <citation type="submission" date="2016-10" db="EMBL/GenBank/DDBJ databases">
        <authorList>
            <person name="Varghese N."/>
            <person name="Submissions S."/>
        </authorList>
    </citation>
    <scope>NUCLEOTIDE SEQUENCE [LARGE SCALE GENOMIC DNA]</scope>
    <source>
        <strain evidence="3">MO64</strain>
    </source>
</reference>
<organism evidence="2 3">
    <name type="scientific">Rhodanobacter glycinis</name>
    <dbReference type="NCBI Taxonomy" id="582702"/>
    <lineage>
        <taxon>Bacteria</taxon>
        <taxon>Pseudomonadati</taxon>
        <taxon>Pseudomonadota</taxon>
        <taxon>Gammaproteobacteria</taxon>
        <taxon>Lysobacterales</taxon>
        <taxon>Rhodanobacteraceae</taxon>
        <taxon>Rhodanobacter</taxon>
    </lineage>
</organism>
<evidence type="ECO:0000256" key="1">
    <source>
        <dbReference type="SAM" id="Phobius"/>
    </source>
</evidence>
<accession>A0A1I3Y4V4</accession>
<keyword evidence="1" id="KW-0472">Membrane</keyword>
<dbReference type="EMBL" id="FOSR01000001">
    <property type="protein sequence ID" value="SFK26888.1"/>
    <property type="molecule type" value="Genomic_DNA"/>
</dbReference>
<keyword evidence="3" id="KW-1185">Reference proteome</keyword>
<evidence type="ECO:0000313" key="2">
    <source>
        <dbReference type="EMBL" id="SFK26888.1"/>
    </source>
</evidence>